<evidence type="ECO:0000313" key="2">
    <source>
        <dbReference type="Proteomes" id="UP000019197"/>
    </source>
</evidence>
<dbReference type="Proteomes" id="UP000019197">
    <property type="component" value="Unassembled WGS sequence"/>
</dbReference>
<sequence>MSSVGCFIDLAICMFVMLRMTQNGWKDINKIYTSVVDEICIILYNSS</sequence>
<protein>
    <submittedName>
        <fullName evidence="1">Uncharacterized protein</fullName>
    </submittedName>
</protein>
<organism evidence="1 2">
    <name type="scientific">Xenorhabdus cabanillasii JM26</name>
    <dbReference type="NCBI Taxonomy" id="1427517"/>
    <lineage>
        <taxon>Bacteria</taxon>
        <taxon>Pseudomonadati</taxon>
        <taxon>Pseudomonadota</taxon>
        <taxon>Gammaproteobacteria</taxon>
        <taxon>Enterobacterales</taxon>
        <taxon>Morganellaceae</taxon>
        <taxon>Xenorhabdus</taxon>
    </lineage>
</organism>
<evidence type="ECO:0000313" key="1">
    <source>
        <dbReference type="EMBL" id="CDL82252.1"/>
    </source>
</evidence>
<accession>W1IUS5</accession>
<name>W1IUS5_9GAMM</name>
<dbReference type="AlphaFoldDB" id="W1IUS5"/>
<comment type="caution">
    <text evidence="1">The sequence shown here is derived from an EMBL/GenBank/DDBJ whole genome shotgun (WGS) entry which is preliminary data.</text>
</comment>
<dbReference type="EMBL" id="CBXE010000074">
    <property type="protein sequence ID" value="CDL82252.1"/>
    <property type="molecule type" value="Genomic_DNA"/>
</dbReference>
<reference evidence="1 2" key="1">
    <citation type="submission" date="2013-11" db="EMBL/GenBank/DDBJ databases">
        <title>Draft genome sequence and annotation of the entomopathogenic bacterium, Xenorhabdus cabanillasi strain JM26.</title>
        <authorList>
            <person name="Gualtieri M."/>
            <person name="Ogier J.C."/>
            <person name="Pages S."/>
            <person name="Givaudan A."/>
            <person name="Gaudriault S."/>
        </authorList>
    </citation>
    <scope>NUCLEOTIDE SEQUENCE [LARGE SCALE GENOMIC DNA]</scope>
    <source>
        <strain evidence="1 2">JM26</strain>
    </source>
</reference>
<proteinExistence type="predicted"/>
<gene>
    <name evidence="1" type="ORF">XCR1_1650020</name>
</gene>